<dbReference type="EMBL" id="CAJNJA010066347">
    <property type="protein sequence ID" value="CAE7888755.1"/>
    <property type="molecule type" value="Genomic_DNA"/>
</dbReference>
<reference evidence="1" key="1">
    <citation type="submission" date="2021-02" db="EMBL/GenBank/DDBJ databases">
        <authorList>
            <person name="Dougan E. K."/>
            <person name="Rhodes N."/>
            <person name="Thang M."/>
            <person name="Chan C."/>
        </authorList>
    </citation>
    <scope>NUCLEOTIDE SEQUENCE</scope>
</reference>
<gene>
    <name evidence="1" type="ORF">SNEC2469_LOCUS29460</name>
</gene>
<evidence type="ECO:0000313" key="1">
    <source>
        <dbReference type="EMBL" id="CAE7888755.1"/>
    </source>
</evidence>
<keyword evidence="2" id="KW-1185">Reference proteome</keyword>
<comment type="caution">
    <text evidence="1">The sequence shown here is derived from an EMBL/GenBank/DDBJ whole genome shotgun (WGS) entry which is preliminary data.</text>
</comment>
<name>A0A813B1L8_9DINO</name>
<proteinExistence type="predicted"/>
<dbReference type="OrthoDB" id="434320at2759"/>
<evidence type="ECO:0000313" key="2">
    <source>
        <dbReference type="Proteomes" id="UP000601435"/>
    </source>
</evidence>
<sequence length="157" mass="17765">MEMKLLRGSIKSALAFVMDGEIKLHNKVYKKWSALRPVLQAWVLKCYETVDLHAVQTLTTSSGVENDNDRVENLAKILPALNRSHSDAELPAIVKACKSKALDALIPDLFRWLEAERVATKQINPLEAKPSSHMTMAKILEQWEDLCSCGEKRTYRT</sequence>
<accession>A0A813B1L8</accession>
<protein>
    <submittedName>
        <fullName evidence="1">Uncharacterized protein</fullName>
    </submittedName>
</protein>
<dbReference type="AlphaFoldDB" id="A0A813B1L8"/>
<dbReference type="Proteomes" id="UP000601435">
    <property type="component" value="Unassembled WGS sequence"/>
</dbReference>
<organism evidence="1 2">
    <name type="scientific">Symbiodinium necroappetens</name>
    <dbReference type="NCBI Taxonomy" id="1628268"/>
    <lineage>
        <taxon>Eukaryota</taxon>
        <taxon>Sar</taxon>
        <taxon>Alveolata</taxon>
        <taxon>Dinophyceae</taxon>
        <taxon>Suessiales</taxon>
        <taxon>Symbiodiniaceae</taxon>
        <taxon>Symbiodinium</taxon>
    </lineage>
</organism>